<evidence type="ECO:0000259" key="4">
    <source>
        <dbReference type="PROSITE" id="PS50893"/>
    </source>
</evidence>
<dbReference type="InterPro" id="IPR015854">
    <property type="entry name" value="ABC_transpr_LolD-like"/>
</dbReference>
<evidence type="ECO:0000256" key="1">
    <source>
        <dbReference type="ARBA" id="ARBA00022448"/>
    </source>
</evidence>
<dbReference type="PANTHER" id="PTHR24220:SF86">
    <property type="entry name" value="ABC TRANSPORTER ABCH.1"/>
    <property type="match status" value="1"/>
</dbReference>
<protein>
    <submittedName>
        <fullName evidence="5">ABC-type antimicrobial peptide transport system, ATPase component</fullName>
    </submittedName>
</protein>
<dbReference type="InterPro" id="IPR017911">
    <property type="entry name" value="MacB-like_ATP-bd"/>
</dbReference>
<dbReference type="InterPro" id="IPR003593">
    <property type="entry name" value="AAA+_ATPase"/>
</dbReference>
<accession>A0A0S7BKN3</accession>
<organism evidence="5">
    <name type="scientific">Longilinea arvoryzae</name>
    <dbReference type="NCBI Taxonomy" id="360412"/>
    <lineage>
        <taxon>Bacteria</taxon>
        <taxon>Bacillati</taxon>
        <taxon>Chloroflexota</taxon>
        <taxon>Anaerolineae</taxon>
        <taxon>Anaerolineales</taxon>
        <taxon>Anaerolineaceae</taxon>
        <taxon>Longilinea</taxon>
    </lineage>
</organism>
<keyword evidence="3" id="KW-0067">ATP-binding</keyword>
<dbReference type="GO" id="GO:0022857">
    <property type="term" value="F:transmembrane transporter activity"/>
    <property type="evidence" value="ECO:0007669"/>
    <property type="project" value="UniProtKB-ARBA"/>
</dbReference>
<dbReference type="Pfam" id="PF00005">
    <property type="entry name" value="ABC_tran"/>
    <property type="match status" value="1"/>
</dbReference>
<evidence type="ECO:0000256" key="3">
    <source>
        <dbReference type="ARBA" id="ARBA00022840"/>
    </source>
</evidence>
<dbReference type="GO" id="GO:0005524">
    <property type="term" value="F:ATP binding"/>
    <property type="evidence" value="ECO:0007669"/>
    <property type="project" value="UniProtKB-KW"/>
</dbReference>
<keyword evidence="6" id="KW-1185">Reference proteome</keyword>
<dbReference type="Gene3D" id="3.40.50.300">
    <property type="entry name" value="P-loop containing nucleotide triphosphate hydrolases"/>
    <property type="match status" value="1"/>
</dbReference>
<dbReference type="InterPro" id="IPR027417">
    <property type="entry name" value="P-loop_NTPase"/>
</dbReference>
<evidence type="ECO:0000313" key="5">
    <source>
        <dbReference type="EMBL" id="GAP15668.1"/>
    </source>
</evidence>
<feature type="domain" description="ABC transporter" evidence="4">
    <location>
        <begin position="21"/>
        <end position="249"/>
    </location>
</feature>
<dbReference type="EMBL" id="DF967972">
    <property type="protein sequence ID" value="GAP15668.1"/>
    <property type="molecule type" value="Genomic_DNA"/>
</dbReference>
<dbReference type="OrthoDB" id="9804270at2"/>
<keyword evidence="1" id="KW-0813">Transport</keyword>
<proteinExistence type="predicted"/>
<dbReference type="PROSITE" id="PS50893">
    <property type="entry name" value="ABC_TRANSPORTER_2"/>
    <property type="match status" value="1"/>
</dbReference>
<dbReference type="AlphaFoldDB" id="A0A0S7BKN3"/>
<sequence length="249" mass="27613">METKFPFRQQEFTWDDRRPLIEVRDLNKVFKMASGEVHALKQVNLELEKGKFIGVVGRSGCGKSTLVNMITGIDRPSSGEVWVAGQALNALAEGKLAEWRGRMLGIVFQFFQLLPTLTLLENVMLPMDFCHLYTPSEREDRALGLLARVGLEKEAEKFPGMVSNGQQQSAAVARALANDAPILVADEPTGNLDSRSAEDIIQLFEELIAQGKTILMVTHDADLAQHMDRIIHMSDGEILPNPGEETTQP</sequence>
<dbReference type="SUPFAM" id="SSF52540">
    <property type="entry name" value="P-loop containing nucleoside triphosphate hydrolases"/>
    <property type="match status" value="1"/>
</dbReference>
<dbReference type="GO" id="GO:0098796">
    <property type="term" value="C:membrane protein complex"/>
    <property type="evidence" value="ECO:0007669"/>
    <property type="project" value="UniProtKB-ARBA"/>
</dbReference>
<dbReference type="STRING" id="360412.LARV_03460"/>
<dbReference type="Proteomes" id="UP000055060">
    <property type="component" value="Unassembled WGS sequence"/>
</dbReference>
<evidence type="ECO:0000256" key="2">
    <source>
        <dbReference type="ARBA" id="ARBA00022741"/>
    </source>
</evidence>
<name>A0A0S7BKN3_9CHLR</name>
<dbReference type="PANTHER" id="PTHR24220">
    <property type="entry name" value="IMPORT ATP-BINDING PROTEIN"/>
    <property type="match status" value="1"/>
</dbReference>
<evidence type="ECO:0000313" key="6">
    <source>
        <dbReference type="Proteomes" id="UP000055060"/>
    </source>
</evidence>
<dbReference type="CDD" id="cd03255">
    <property type="entry name" value="ABC_MJ0796_LolCDE_FtsE"/>
    <property type="match status" value="1"/>
</dbReference>
<dbReference type="GO" id="GO:0005886">
    <property type="term" value="C:plasma membrane"/>
    <property type="evidence" value="ECO:0007669"/>
    <property type="project" value="TreeGrafter"/>
</dbReference>
<dbReference type="InterPro" id="IPR003439">
    <property type="entry name" value="ABC_transporter-like_ATP-bd"/>
</dbReference>
<dbReference type="FunFam" id="3.40.50.300:FF:000032">
    <property type="entry name" value="Export ABC transporter ATP-binding protein"/>
    <property type="match status" value="1"/>
</dbReference>
<keyword evidence="2" id="KW-0547">Nucleotide-binding</keyword>
<gene>
    <name evidence="5" type="ORF">LARV_03460</name>
</gene>
<dbReference type="RefSeq" id="WP_075074832.1">
    <property type="nucleotide sequence ID" value="NZ_DF967972.1"/>
</dbReference>
<reference evidence="5" key="1">
    <citation type="submission" date="2015-07" db="EMBL/GenBank/DDBJ databases">
        <title>Draft Genome Sequences of Anaerolinea thermolimosa IMO-1, Bellilinea caldifistulae GOMI-1, Leptolinea tardivitalis YMTK-2, Levilinea saccharolytica KIBI-1,Longilinea arvoryzae KOME-1, Previously Described as Members of the Anaerolineaceae (Chloroflexi).</title>
        <authorList>
            <person name="Sekiguchi Y."/>
            <person name="Ohashi A."/>
            <person name="Matsuura N."/>
            <person name="Tourlousse M.D."/>
        </authorList>
    </citation>
    <scope>NUCLEOTIDE SEQUENCE [LARGE SCALE GENOMIC DNA]</scope>
    <source>
        <strain evidence="5">KOME-1</strain>
    </source>
</reference>
<dbReference type="GO" id="GO:0016887">
    <property type="term" value="F:ATP hydrolysis activity"/>
    <property type="evidence" value="ECO:0007669"/>
    <property type="project" value="InterPro"/>
</dbReference>
<dbReference type="SMART" id="SM00382">
    <property type="entry name" value="AAA"/>
    <property type="match status" value="1"/>
</dbReference>